<feature type="compositionally biased region" description="Low complexity" evidence="2">
    <location>
        <begin position="440"/>
        <end position="453"/>
    </location>
</feature>
<gene>
    <name evidence="5" type="ORF">BQ4739_LOCUS18508</name>
    <name evidence="4" type="ORF">BQ4739_LOCUS3093</name>
</gene>
<dbReference type="GO" id="GO:0004672">
    <property type="term" value="F:protein kinase activity"/>
    <property type="evidence" value="ECO:0007669"/>
    <property type="project" value="InterPro"/>
</dbReference>
<dbReference type="Proteomes" id="UP000256970">
    <property type="component" value="Unassembled WGS sequence"/>
</dbReference>
<dbReference type="PANTHER" id="PTHR46562:SF1">
    <property type="entry name" value="SERINE_THREONINE-PROTEIN KINASE ULK4"/>
    <property type="match status" value="1"/>
</dbReference>
<dbReference type="InterPro" id="IPR011989">
    <property type="entry name" value="ARM-like"/>
</dbReference>
<dbReference type="Gene3D" id="1.25.10.10">
    <property type="entry name" value="Leucine-rich Repeat Variant"/>
    <property type="match status" value="1"/>
</dbReference>
<dbReference type="SUPFAM" id="SSF56112">
    <property type="entry name" value="Protein kinase-like (PK-like)"/>
    <property type="match status" value="1"/>
</dbReference>
<evidence type="ECO:0000259" key="3">
    <source>
        <dbReference type="PROSITE" id="PS50011"/>
    </source>
</evidence>
<keyword evidence="6" id="KW-1185">Reference proteome</keyword>
<evidence type="ECO:0000256" key="1">
    <source>
        <dbReference type="PROSITE-ProRule" id="PRU00103"/>
    </source>
</evidence>
<dbReference type="InterPro" id="IPR016024">
    <property type="entry name" value="ARM-type_fold"/>
</dbReference>
<dbReference type="STRING" id="3088.A0A383VC51"/>
<dbReference type="EMBL" id="FNXT01001308">
    <property type="protein sequence ID" value="SZX78194.1"/>
    <property type="molecule type" value="Genomic_DNA"/>
</dbReference>
<evidence type="ECO:0000313" key="5">
    <source>
        <dbReference type="EMBL" id="SZX78194.1"/>
    </source>
</evidence>
<dbReference type="GO" id="GO:0005524">
    <property type="term" value="F:ATP binding"/>
    <property type="evidence" value="ECO:0007669"/>
    <property type="project" value="InterPro"/>
</dbReference>
<dbReference type="InterPro" id="IPR056981">
    <property type="entry name" value="HEAT_ULK4_RUNKEL"/>
</dbReference>
<dbReference type="Pfam" id="PF00069">
    <property type="entry name" value="Pkinase"/>
    <property type="match status" value="1"/>
</dbReference>
<feature type="domain" description="Protein kinase" evidence="3">
    <location>
        <begin position="4"/>
        <end position="256"/>
    </location>
</feature>
<evidence type="ECO:0000313" key="6">
    <source>
        <dbReference type="Proteomes" id="UP000256970"/>
    </source>
</evidence>
<dbReference type="EMBL" id="FNXT01000235">
    <property type="protein sequence ID" value="SZX62513.1"/>
    <property type="molecule type" value="Genomic_DNA"/>
</dbReference>
<dbReference type="SMART" id="SM00220">
    <property type="entry name" value="S_TKc"/>
    <property type="match status" value="1"/>
</dbReference>
<dbReference type="InterPro" id="IPR011009">
    <property type="entry name" value="Kinase-like_dom_sf"/>
</dbReference>
<dbReference type="PROSITE" id="PS50011">
    <property type="entry name" value="PROTEIN_KINASE_DOM"/>
    <property type="match status" value="1"/>
</dbReference>
<dbReference type="InterPro" id="IPR044591">
    <property type="entry name" value="RUK"/>
</dbReference>
<dbReference type="GO" id="GO:0008017">
    <property type="term" value="F:microtubule binding"/>
    <property type="evidence" value="ECO:0007669"/>
    <property type="project" value="InterPro"/>
</dbReference>
<reference evidence="4 6" key="1">
    <citation type="submission" date="2016-10" db="EMBL/GenBank/DDBJ databases">
        <authorList>
            <person name="Cai Z."/>
        </authorList>
    </citation>
    <scope>NUCLEOTIDE SEQUENCE [LARGE SCALE GENOMIC DNA]</scope>
</reference>
<feature type="repeat" description="HEAT" evidence="1">
    <location>
        <begin position="650"/>
        <end position="687"/>
    </location>
</feature>
<dbReference type="InterPro" id="IPR000719">
    <property type="entry name" value="Prot_kinase_dom"/>
</dbReference>
<dbReference type="InterPro" id="IPR021133">
    <property type="entry name" value="HEAT_type_2"/>
</dbReference>
<dbReference type="GO" id="GO:0000914">
    <property type="term" value="P:phragmoplast assembly"/>
    <property type="evidence" value="ECO:0007669"/>
    <property type="project" value="InterPro"/>
</dbReference>
<evidence type="ECO:0000313" key="4">
    <source>
        <dbReference type="EMBL" id="SZX62513.1"/>
    </source>
</evidence>
<dbReference type="InterPro" id="IPR008271">
    <property type="entry name" value="Ser/Thr_kinase_AS"/>
</dbReference>
<protein>
    <recommendedName>
        <fullName evidence="3">Protein kinase domain-containing protein</fullName>
    </recommendedName>
</protein>
<feature type="compositionally biased region" description="Acidic residues" evidence="2">
    <location>
        <begin position="348"/>
        <end position="359"/>
    </location>
</feature>
<evidence type="ECO:0000256" key="2">
    <source>
        <dbReference type="SAM" id="MobiDB-lite"/>
    </source>
</evidence>
<organism evidence="4 6">
    <name type="scientific">Tetradesmus obliquus</name>
    <name type="common">Green alga</name>
    <name type="synonym">Acutodesmus obliquus</name>
    <dbReference type="NCBI Taxonomy" id="3088"/>
    <lineage>
        <taxon>Eukaryota</taxon>
        <taxon>Viridiplantae</taxon>
        <taxon>Chlorophyta</taxon>
        <taxon>core chlorophytes</taxon>
        <taxon>Chlorophyceae</taxon>
        <taxon>CS clade</taxon>
        <taxon>Sphaeropleales</taxon>
        <taxon>Scenedesmaceae</taxon>
        <taxon>Tetradesmus</taxon>
    </lineage>
</organism>
<dbReference type="Pfam" id="PF24970">
    <property type="entry name" value="ARM_RUK"/>
    <property type="match status" value="1"/>
</dbReference>
<dbReference type="Gene3D" id="1.10.510.10">
    <property type="entry name" value="Transferase(Phosphotransferase) domain 1"/>
    <property type="match status" value="1"/>
</dbReference>
<dbReference type="Pfam" id="PF23606">
    <property type="entry name" value="HEAT_ULK4"/>
    <property type="match status" value="1"/>
</dbReference>
<feature type="region of interest" description="Disordered" evidence="2">
    <location>
        <begin position="425"/>
        <end position="459"/>
    </location>
</feature>
<dbReference type="PANTHER" id="PTHR46562">
    <property type="entry name" value="SERINE/THREONINE-KINASE ULK4-LIKE PROTEIN-RELATED"/>
    <property type="match status" value="1"/>
</dbReference>
<proteinExistence type="predicted"/>
<dbReference type="PROSITE" id="PS50077">
    <property type="entry name" value="HEAT_REPEAT"/>
    <property type="match status" value="1"/>
</dbReference>
<dbReference type="InterPro" id="IPR056980">
    <property type="entry name" value="ARM_RUK"/>
</dbReference>
<name>A0A383VC51_TETOB</name>
<dbReference type="PROSITE" id="PS00108">
    <property type="entry name" value="PROTEIN_KINASE_ST"/>
    <property type="match status" value="1"/>
</dbReference>
<dbReference type="CDD" id="cd14010">
    <property type="entry name" value="STKc_ULK4"/>
    <property type="match status" value="1"/>
</dbReference>
<dbReference type="SUPFAM" id="SSF48371">
    <property type="entry name" value="ARM repeat"/>
    <property type="match status" value="1"/>
</dbReference>
<sequence length="1364" mass="146189">MNQYHIYEKIGKGKHSVVYKGRKKKSIQYHAIKSVDKSQKARVLQEVRTMHALDHKNILKFFAWYETTNHLWLILEYCVGGDLMSLLRQDVRLPESSIHDFARDMVVALQFLHANSIIYCDIKPSNILLDENGRLKLGGFGLSRRLSDINKNPVTNLPPAKRGTPCYMAPELFSEGATHSTASDLWSLGCVLYECATGRPPFMDSSFNQLAHDILHNDPAAIPGASPEFSHLLFRLLDKNPATRIKWAELVEHRFWQTRLSLLELPPEPALDAFIQLHGLAPSREDKAVASQLMRSIRESVDLTRLSRIALSNLEKEEGVSDYTAAQPAAAGGDITIDSADAELDFEEAQDDGTAEEDSTMPAAIDDSNLIDQSGRGAADSTVRVQQHTRLGAAEQTNSCGRTVGQQSIVPAAATHATADELPTVAGTAQPGSHHGGKHAAGQAAQPPGSSSSRVEQAAGSSQFSTAAVAAAAEQAAAAAADASAAAYPNAAAVSASDTAGAAAARWSAVLSLLWHPSDSAVKPIVANRRIERLPDLTWDAKSLPFEPLSLQQMLNSDQGELEAFLTHIYRTIASSAPVKDKVNVLSYFESLCSDTNAANVLINSSLTVLFVRMLRNGKTPLLRIRLASVLGLLVRHATYIADELAGTQLVEILTEALRDKSERVRRRVMATLGELLFYIATQQQDSGSASVQDTSSAWGITPATVAAVVRLLKPGEDEVCQHYAVKTIENICSQGGEWASKFAVQDTLVGLMGIYSSTKTENVKATAASTLSRMLRSSPGMLSGVLERWGRPLLLTGLADSSSKVQVAAVNILNQALSQPEAAPKLAGLLSQEQGLLPAAMGLLDHSLPLLRAKAVISIVLLCRLSPHWLLECCQQKLVLHMERLTRDKDTYTQDAVALLRQEMSGAVKHVCSGVADQLASLNSKRSSSSSGGASLEQLQVVLHLVTSPFFRPAVVDGQLVQMLSGFLLAVPADGPEGEAGSAAEFRNTLLHVLEALSQQPEHMTAFPESFLQHLMPALCSVISTTSSHSDTRFFCLRMMSDVLAIYLTDPDMYSAVLAQQQLLQPQQAALSRNSSSSSGGRLHEVTAVLDALLREHVVPLVPVLLEQEEPMPLYALKLLGGILEVNSGYVSVVESLQLSHCFFEFLTLEHPNNNVHNIRLCRQLMISGSLSHEQLLQLAAADKVCAVLLYAQQNNVEPFLEPVLQLADAMMARDASDMAAGASSGQLLHCFLGQLLCFMDLCTHPDAAVAVAASQCLSQLVALFPADTAGWLLSAEGAAALASSLQGVQLEGTAGPPPALQQHLLSAINTALATEQSAAPSLPDPAPLLAVLLSLAAGAEDAGVASAAAEAAERLGTMQGSM</sequence>
<feature type="region of interest" description="Disordered" evidence="2">
    <location>
        <begin position="348"/>
        <end position="384"/>
    </location>
</feature>
<accession>A0A383VC51</accession>